<evidence type="ECO:0000313" key="2">
    <source>
        <dbReference type="Proteomes" id="UP000623467"/>
    </source>
</evidence>
<dbReference type="EMBL" id="JACAZH010000001">
    <property type="protein sequence ID" value="KAF7378358.1"/>
    <property type="molecule type" value="Genomic_DNA"/>
</dbReference>
<dbReference type="OrthoDB" id="2669721at2759"/>
<gene>
    <name evidence="1" type="ORF">MSAN_00261900</name>
</gene>
<accession>A0A8H7DN10</accession>
<organism evidence="1 2">
    <name type="scientific">Mycena sanguinolenta</name>
    <dbReference type="NCBI Taxonomy" id="230812"/>
    <lineage>
        <taxon>Eukaryota</taxon>
        <taxon>Fungi</taxon>
        <taxon>Dikarya</taxon>
        <taxon>Basidiomycota</taxon>
        <taxon>Agaricomycotina</taxon>
        <taxon>Agaricomycetes</taxon>
        <taxon>Agaricomycetidae</taxon>
        <taxon>Agaricales</taxon>
        <taxon>Marasmiineae</taxon>
        <taxon>Mycenaceae</taxon>
        <taxon>Mycena</taxon>
    </lineage>
</organism>
<proteinExistence type="predicted"/>
<reference evidence="1" key="1">
    <citation type="submission" date="2020-05" db="EMBL/GenBank/DDBJ databases">
        <title>Mycena genomes resolve the evolution of fungal bioluminescence.</title>
        <authorList>
            <person name="Tsai I.J."/>
        </authorList>
    </citation>
    <scope>NUCLEOTIDE SEQUENCE</scope>
    <source>
        <strain evidence="1">160909Yilan</strain>
    </source>
</reference>
<evidence type="ECO:0000313" key="1">
    <source>
        <dbReference type="EMBL" id="KAF7378358.1"/>
    </source>
</evidence>
<dbReference type="Proteomes" id="UP000623467">
    <property type="component" value="Unassembled WGS sequence"/>
</dbReference>
<name>A0A8H7DN10_9AGAR</name>
<sequence length="265" mass="30421">MRILLQETIPVEELVESHQRYTEFSDEFEEMYVQRRDTVRQGPGVIRGQWALERTIGNLGEELKQHSNPYANFSQRAIRCCQVNALKAIISDLEPEPSNLKQPRGSVDAATDIFSFGLMIPAGDKFGPDIAEEWRPLVVRSSRARLPNGQVVRSLWKEQYKTILRAARHVKVQSEDDDPEFAEILFFTILTIEEEERYVGVISLFGPPDPYLMEISLKTYWSGQPISTPSRSEVDRWFLMEKPGLKLASWKDCAEPDDPMDEDDA</sequence>
<protein>
    <submittedName>
        <fullName evidence="1">Uncharacterized protein</fullName>
    </submittedName>
</protein>
<dbReference type="AlphaFoldDB" id="A0A8H7DN10"/>
<comment type="caution">
    <text evidence="1">The sequence shown here is derived from an EMBL/GenBank/DDBJ whole genome shotgun (WGS) entry which is preliminary data.</text>
</comment>
<keyword evidence="2" id="KW-1185">Reference proteome</keyword>